<dbReference type="EMBL" id="WJKJ01000105">
    <property type="protein sequence ID" value="MBD3364226.1"/>
    <property type="molecule type" value="Genomic_DNA"/>
</dbReference>
<evidence type="ECO:0000313" key="1">
    <source>
        <dbReference type="EMBL" id="MBD3364226.1"/>
    </source>
</evidence>
<sequence length="185" mass="21543">MPHPEVPSDRGEFYGAVAEWVLNAYDKDRYQRFKETLHPQLAERLENADPAEWYPVEDSRVMYERIVASFGKDSLVSFIRFYVSRAIHGFIRGLVSFIPPLGLAKRALALWNRFHSTGRPEIEMIDKNHGIITLFDWDYSPIHCKVHALWFAELIRTAGGKNPVVEHTHCVHRGDEFCRWEVGFE</sequence>
<accession>A0A9D5QCQ4</accession>
<reference evidence="1" key="1">
    <citation type="submission" date="2019-11" db="EMBL/GenBank/DDBJ databases">
        <title>Microbial mats filling the niche in hypersaline microbial mats.</title>
        <authorList>
            <person name="Wong H.L."/>
            <person name="Macleod F.I."/>
            <person name="White R.A. III"/>
            <person name="Burns B.P."/>
        </authorList>
    </citation>
    <scope>NUCLEOTIDE SEQUENCE</scope>
    <source>
        <strain evidence="1">Bin_327</strain>
    </source>
</reference>
<organism evidence="1 2">
    <name type="scientific">candidate division WOR-3 bacterium</name>
    <dbReference type="NCBI Taxonomy" id="2052148"/>
    <lineage>
        <taxon>Bacteria</taxon>
        <taxon>Bacteria division WOR-3</taxon>
    </lineage>
</organism>
<protein>
    <recommendedName>
        <fullName evidence="3">4-vinyl reductase 4VR domain-containing protein</fullName>
    </recommendedName>
</protein>
<proteinExistence type="predicted"/>
<dbReference type="AlphaFoldDB" id="A0A9D5QCQ4"/>
<evidence type="ECO:0008006" key="3">
    <source>
        <dbReference type="Google" id="ProtNLM"/>
    </source>
</evidence>
<name>A0A9D5QCQ4_UNCW3</name>
<dbReference type="SUPFAM" id="SSF111126">
    <property type="entry name" value="Ligand-binding domain in the NO signalling and Golgi transport"/>
    <property type="match status" value="1"/>
</dbReference>
<dbReference type="InterPro" id="IPR024096">
    <property type="entry name" value="NO_sig/Golgi_transp_ligand-bd"/>
</dbReference>
<evidence type="ECO:0000313" key="2">
    <source>
        <dbReference type="Proteomes" id="UP000630660"/>
    </source>
</evidence>
<comment type="caution">
    <text evidence="1">The sequence shown here is derived from an EMBL/GenBank/DDBJ whole genome shotgun (WGS) entry which is preliminary data.</text>
</comment>
<dbReference type="Proteomes" id="UP000630660">
    <property type="component" value="Unassembled WGS sequence"/>
</dbReference>
<gene>
    <name evidence="1" type="ORF">GF359_03325</name>
</gene>